<dbReference type="GO" id="GO:0043814">
    <property type="term" value="F:phospholactate guanylyltransferase activity"/>
    <property type="evidence" value="ECO:0007669"/>
    <property type="project" value="InterPro"/>
</dbReference>
<evidence type="ECO:0000256" key="2">
    <source>
        <dbReference type="ARBA" id="ARBA00022695"/>
    </source>
</evidence>
<reference evidence="5" key="1">
    <citation type="submission" date="2020-05" db="EMBL/GenBank/DDBJ databases">
        <authorList>
            <person name="Chiriac C."/>
            <person name="Salcher M."/>
            <person name="Ghai R."/>
            <person name="Kavagutti S V."/>
        </authorList>
    </citation>
    <scope>NUCLEOTIDE SEQUENCE</scope>
</reference>
<keyword evidence="3" id="KW-0547">Nucleotide-binding</keyword>
<dbReference type="NCBIfam" id="TIGR03552">
    <property type="entry name" value="F420_cofC"/>
    <property type="match status" value="1"/>
</dbReference>
<dbReference type="AlphaFoldDB" id="A0A6J7HF93"/>
<keyword evidence="2" id="KW-0548">Nucleotidyltransferase</keyword>
<dbReference type="SUPFAM" id="SSF53448">
    <property type="entry name" value="Nucleotide-diphospho-sugar transferases"/>
    <property type="match status" value="1"/>
</dbReference>
<name>A0A6J7HF93_9ZZZZ</name>
<dbReference type="PANTHER" id="PTHR40392:SF1">
    <property type="entry name" value="2-PHOSPHO-L-LACTATE GUANYLYLTRANSFERASE"/>
    <property type="match status" value="1"/>
</dbReference>
<dbReference type="GO" id="GO:0005525">
    <property type="term" value="F:GTP binding"/>
    <property type="evidence" value="ECO:0007669"/>
    <property type="project" value="UniProtKB-KW"/>
</dbReference>
<proteinExistence type="inferred from homology"/>
<keyword evidence="4" id="KW-0342">GTP-binding</keyword>
<dbReference type="Pfam" id="PF01983">
    <property type="entry name" value="CofC"/>
    <property type="match status" value="1"/>
</dbReference>
<evidence type="ECO:0000313" key="5">
    <source>
        <dbReference type="EMBL" id="CAB4918444.1"/>
    </source>
</evidence>
<organism evidence="5">
    <name type="scientific">freshwater metagenome</name>
    <dbReference type="NCBI Taxonomy" id="449393"/>
    <lineage>
        <taxon>unclassified sequences</taxon>
        <taxon>metagenomes</taxon>
        <taxon>ecological metagenomes</taxon>
    </lineage>
</organism>
<sequence length="220" mass="23249">MSVVVVLPVKRFDLAKSRLGEEGLRSSDRVALATGMLTDVLGALRCVRNIDDVVVVTSDPGAEVLARTFGAQVIPDDPQGGHVEAARLGTSWAVDQGAFHVLMLCGDAPLLDPQELDILLHDLADGPEVVVVPDRHGTGTNALLLTPPEVIEPSFGEGSRARHEQLARDAGAVVRVATPASLVLDIDTPADLDALTAALDAAPKDRATHTRDALTRVRRT</sequence>
<evidence type="ECO:0000256" key="1">
    <source>
        <dbReference type="ARBA" id="ARBA00022679"/>
    </source>
</evidence>
<evidence type="ECO:0000256" key="3">
    <source>
        <dbReference type="ARBA" id="ARBA00022741"/>
    </source>
</evidence>
<dbReference type="EMBL" id="CAFBMX010000002">
    <property type="protein sequence ID" value="CAB4918444.1"/>
    <property type="molecule type" value="Genomic_DNA"/>
</dbReference>
<accession>A0A6J7HF93</accession>
<keyword evidence="1" id="KW-0808">Transferase</keyword>
<evidence type="ECO:0000256" key="4">
    <source>
        <dbReference type="ARBA" id="ARBA00023134"/>
    </source>
</evidence>
<dbReference type="PANTHER" id="PTHR40392">
    <property type="entry name" value="2-PHOSPHO-L-LACTATE GUANYLYLTRANSFERASE"/>
    <property type="match status" value="1"/>
</dbReference>
<dbReference type="Gene3D" id="3.90.550.10">
    <property type="entry name" value="Spore Coat Polysaccharide Biosynthesis Protein SpsA, Chain A"/>
    <property type="match status" value="1"/>
</dbReference>
<dbReference type="InterPro" id="IPR002835">
    <property type="entry name" value="CofC"/>
</dbReference>
<dbReference type="InterPro" id="IPR029044">
    <property type="entry name" value="Nucleotide-diphossugar_trans"/>
</dbReference>
<gene>
    <name evidence="5" type="ORF">UFOPK3674_00383</name>
</gene>
<dbReference type="HAMAP" id="MF_02114">
    <property type="entry name" value="CofC"/>
    <property type="match status" value="1"/>
</dbReference>
<protein>
    <submittedName>
        <fullName evidence="5">Unannotated protein</fullName>
    </submittedName>
</protein>